<dbReference type="GeneID" id="19983995"/>
<protein>
    <submittedName>
        <fullName evidence="3">Uncharacterized protein</fullName>
    </submittedName>
</protein>
<keyword evidence="2" id="KW-0472">Membrane</keyword>
<dbReference type="AlphaFoldDB" id="V9D9U7"/>
<name>V9D9U7_9EURO</name>
<accession>V9D9U7</accession>
<dbReference type="OrthoDB" id="3166386at2759"/>
<keyword evidence="2" id="KW-1133">Transmembrane helix</keyword>
<dbReference type="VEuPathDB" id="FungiDB:G647_05502"/>
<evidence type="ECO:0000313" key="4">
    <source>
        <dbReference type="Proteomes" id="UP000030678"/>
    </source>
</evidence>
<dbReference type="HOGENOM" id="CLU_035045_0_0_1"/>
<dbReference type="RefSeq" id="XP_008728054.1">
    <property type="nucleotide sequence ID" value="XM_008729832.1"/>
</dbReference>
<organism evidence="3 4">
    <name type="scientific">Cladophialophora carrionii CBS 160.54</name>
    <dbReference type="NCBI Taxonomy" id="1279043"/>
    <lineage>
        <taxon>Eukaryota</taxon>
        <taxon>Fungi</taxon>
        <taxon>Dikarya</taxon>
        <taxon>Ascomycota</taxon>
        <taxon>Pezizomycotina</taxon>
        <taxon>Eurotiomycetes</taxon>
        <taxon>Chaetothyriomycetidae</taxon>
        <taxon>Chaetothyriales</taxon>
        <taxon>Herpotrichiellaceae</taxon>
        <taxon>Cladophialophora</taxon>
    </lineage>
</organism>
<evidence type="ECO:0000256" key="1">
    <source>
        <dbReference type="SAM" id="MobiDB-lite"/>
    </source>
</evidence>
<evidence type="ECO:0000313" key="3">
    <source>
        <dbReference type="EMBL" id="ETI23699.1"/>
    </source>
</evidence>
<dbReference type="EMBL" id="KB822705">
    <property type="protein sequence ID" value="ETI23699.1"/>
    <property type="molecule type" value="Genomic_DNA"/>
</dbReference>
<reference evidence="3 4" key="1">
    <citation type="submission" date="2013-03" db="EMBL/GenBank/DDBJ databases">
        <title>The Genome Sequence of Cladophialophora carrionii CBS 160.54.</title>
        <authorList>
            <consortium name="The Broad Institute Genomics Platform"/>
            <person name="Cuomo C."/>
            <person name="de Hoog S."/>
            <person name="Gorbushina A."/>
            <person name="Walker B."/>
            <person name="Young S.K."/>
            <person name="Zeng Q."/>
            <person name="Gargeya S."/>
            <person name="Fitzgerald M."/>
            <person name="Haas B."/>
            <person name="Abouelleil A."/>
            <person name="Allen A.W."/>
            <person name="Alvarado L."/>
            <person name="Arachchi H.M."/>
            <person name="Berlin A.M."/>
            <person name="Chapman S.B."/>
            <person name="Gainer-Dewar J."/>
            <person name="Goldberg J."/>
            <person name="Griggs A."/>
            <person name="Gujja S."/>
            <person name="Hansen M."/>
            <person name="Howarth C."/>
            <person name="Imamovic A."/>
            <person name="Ireland A."/>
            <person name="Larimer J."/>
            <person name="McCowan C."/>
            <person name="Murphy C."/>
            <person name="Pearson M."/>
            <person name="Poon T.W."/>
            <person name="Priest M."/>
            <person name="Roberts A."/>
            <person name="Saif S."/>
            <person name="Shea T."/>
            <person name="Sisk P."/>
            <person name="Sykes S."/>
            <person name="Wortman J."/>
            <person name="Nusbaum C."/>
            <person name="Birren B."/>
        </authorList>
    </citation>
    <scope>NUCLEOTIDE SEQUENCE [LARGE SCALE GENOMIC DNA]</scope>
    <source>
        <strain evidence="3 4">CBS 160.54</strain>
    </source>
</reference>
<feature type="compositionally biased region" description="Low complexity" evidence="1">
    <location>
        <begin position="256"/>
        <end position="271"/>
    </location>
</feature>
<evidence type="ECO:0000256" key="2">
    <source>
        <dbReference type="SAM" id="Phobius"/>
    </source>
</evidence>
<feature type="transmembrane region" description="Helical" evidence="2">
    <location>
        <begin position="7"/>
        <end position="32"/>
    </location>
</feature>
<proteinExistence type="predicted"/>
<sequence length="636" mass="71659">MANASDIITYIGVPLAVLGVLPILYTFMLSILTQRRIRSLLVHHGHRPVSTSRPHDGFTLRSSPMTSMVEVELPRYTIAPLDRHEKEYWVGTHEAWGPSDEEHSHHHHHLLDRGDRAESTLSMIEEGRVRGYLRGGSWRAFHWRKLIVGRKLYRIQYEDELREPPAEVGFEELVVFLLDWGAVPDSMGWEKLRSGGLWTPSGTVLLRRMDSAESDEGEEKARRQRASDWVLRTSMPDESDGILSLTVRWPRDDGASAHAGTGSGSASASASVAEMRGAASLPPGWGRLRQPALLEANDKNAENEKDLPARIEELKATHKHSVDSTSFRFHTEDNRIQRLLWEHNNVETGFVCEPFRYYEQSTAGLWFTCVASALLSHKQSGGLWAFEIPADIKAFVRKDSIPCGVMVMLGLLPEQDAPQWSSESDNPNGAAERGRIQHQKFMARMAAERLEATMPPEQARIHRANRQAKDLQEFHNETVASNAARREREERMINDAIASPRMSIKKVAETCLVWLIEKGQVGKEWTVEQVAEAVLYLIVVELQGQKQGDEGHNEDLGDATRIVRILDEWMSWATAGGMKKQQYHMLEDDRDKLALCLAVSLVAVVAESLNSSSAGRGRVGLDMLECLRLWRKVRLG</sequence>
<keyword evidence="2" id="KW-0812">Transmembrane</keyword>
<feature type="region of interest" description="Disordered" evidence="1">
    <location>
        <begin position="254"/>
        <end position="275"/>
    </location>
</feature>
<dbReference type="Proteomes" id="UP000030678">
    <property type="component" value="Unassembled WGS sequence"/>
</dbReference>
<gene>
    <name evidence="3" type="ORF">G647_05502</name>
</gene>